<proteinExistence type="predicted"/>
<dbReference type="Proteomes" id="UP000076798">
    <property type="component" value="Unassembled WGS sequence"/>
</dbReference>
<dbReference type="EMBL" id="KV428033">
    <property type="protein sequence ID" value="KZT40405.1"/>
    <property type="molecule type" value="Genomic_DNA"/>
</dbReference>
<sequence length="451" mass="51650">MESLPVEILRMILRRACYPLTEDLMSKHISERIFVIIEAKPVPNRRFGMTGDQRRKRLSESSSGANLGRSRNFWNGNSTEHSIVLTCHKWAIVGLPILYDYISVRINSDPLLSTPIPFASLNDVQVPYGHLIRTVDAGEFETSQAIELLRLCPNLVSVRGLTLSIWSASDWALIRSLLTQLRRLEALQLYVDAEPFNLAEHGADFDVVGPNFDDGSNEDNEPFFELPTPRPRLSSLRIFESNLGCTRRMSNVLADWELPSLQYLCYHGHNHWSWDVNADALSTFLAIHGSKLRGLSIDGQPPASSSLLSLPTLCPNLIEFAVLKPWLLCTDLEFDSVLSYHHTLVEITFAHFEIDDLVARDYEWSILKDPRGGLECIRRSNFPMLEKVYARELTVVDLDDYLEDYGPTVKLSKWWKTLMEGWEEENIKFISRRDNNEVPLSLFCDKFLFEE</sequence>
<evidence type="ECO:0008006" key="3">
    <source>
        <dbReference type="Google" id="ProtNLM"/>
    </source>
</evidence>
<evidence type="ECO:0000313" key="2">
    <source>
        <dbReference type="Proteomes" id="UP000076798"/>
    </source>
</evidence>
<name>A0A166F8Z3_9AGAM</name>
<accession>A0A166F8Z3</accession>
<keyword evidence="2" id="KW-1185">Reference proteome</keyword>
<dbReference type="AlphaFoldDB" id="A0A166F8Z3"/>
<organism evidence="1 2">
    <name type="scientific">Sistotremastrum suecicum HHB10207 ss-3</name>
    <dbReference type="NCBI Taxonomy" id="1314776"/>
    <lineage>
        <taxon>Eukaryota</taxon>
        <taxon>Fungi</taxon>
        <taxon>Dikarya</taxon>
        <taxon>Basidiomycota</taxon>
        <taxon>Agaricomycotina</taxon>
        <taxon>Agaricomycetes</taxon>
        <taxon>Sistotremastrales</taxon>
        <taxon>Sistotremastraceae</taxon>
        <taxon>Sistotremastrum</taxon>
    </lineage>
</organism>
<reference evidence="1 2" key="1">
    <citation type="journal article" date="2016" name="Mol. Biol. Evol.">
        <title>Comparative Genomics of Early-Diverging Mushroom-Forming Fungi Provides Insights into the Origins of Lignocellulose Decay Capabilities.</title>
        <authorList>
            <person name="Nagy L.G."/>
            <person name="Riley R."/>
            <person name="Tritt A."/>
            <person name="Adam C."/>
            <person name="Daum C."/>
            <person name="Floudas D."/>
            <person name="Sun H."/>
            <person name="Yadav J.S."/>
            <person name="Pangilinan J."/>
            <person name="Larsson K.H."/>
            <person name="Matsuura K."/>
            <person name="Barry K."/>
            <person name="Labutti K."/>
            <person name="Kuo R."/>
            <person name="Ohm R.A."/>
            <person name="Bhattacharya S.S."/>
            <person name="Shirouzu T."/>
            <person name="Yoshinaga Y."/>
            <person name="Martin F.M."/>
            <person name="Grigoriev I.V."/>
            <person name="Hibbett D.S."/>
        </authorList>
    </citation>
    <scope>NUCLEOTIDE SEQUENCE [LARGE SCALE GENOMIC DNA]</scope>
    <source>
        <strain evidence="1 2">HHB10207 ss-3</strain>
    </source>
</reference>
<protein>
    <recommendedName>
        <fullName evidence="3">F-box domain-containing protein</fullName>
    </recommendedName>
</protein>
<gene>
    <name evidence="1" type="ORF">SISSUDRAFT_1127294</name>
</gene>
<evidence type="ECO:0000313" key="1">
    <source>
        <dbReference type="EMBL" id="KZT40405.1"/>
    </source>
</evidence>